<keyword evidence="3" id="KW-0479">Metal-binding</keyword>
<keyword evidence="2" id="KW-0001">2Fe-2S</keyword>
<dbReference type="Gene3D" id="1.10.10.1100">
    <property type="entry name" value="BFD-like [2Fe-2S]-binding domain"/>
    <property type="match status" value="1"/>
</dbReference>
<evidence type="ECO:0000313" key="12">
    <source>
        <dbReference type="Proteomes" id="UP000325755"/>
    </source>
</evidence>
<dbReference type="InterPro" id="IPR007419">
    <property type="entry name" value="BFD-like_2Fe2S-bd_dom"/>
</dbReference>
<evidence type="ECO:0000256" key="7">
    <source>
        <dbReference type="ARBA" id="ARBA00034078"/>
    </source>
</evidence>
<dbReference type="GO" id="GO:0051537">
    <property type="term" value="F:2 iron, 2 sulfur cluster binding"/>
    <property type="evidence" value="ECO:0007669"/>
    <property type="project" value="UniProtKB-KW"/>
</dbReference>
<dbReference type="PANTHER" id="PTHR37424">
    <property type="entry name" value="BACTERIOFERRITIN-ASSOCIATED FERREDOXIN"/>
    <property type="match status" value="1"/>
</dbReference>
<evidence type="ECO:0000256" key="8">
    <source>
        <dbReference type="ARBA" id="ARBA00039386"/>
    </source>
</evidence>
<dbReference type="GO" id="GO:0046872">
    <property type="term" value="F:metal ion binding"/>
    <property type="evidence" value="ECO:0007669"/>
    <property type="project" value="UniProtKB-KW"/>
</dbReference>
<evidence type="ECO:0000256" key="5">
    <source>
        <dbReference type="ARBA" id="ARBA00023004"/>
    </source>
</evidence>
<organism evidence="11 12">
    <name type="scientific">Candidatus Methylospira mobilis</name>
    <dbReference type="NCBI Taxonomy" id="1808979"/>
    <lineage>
        <taxon>Bacteria</taxon>
        <taxon>Pseudomonadati</taxon>
        <taxon>Pseudomonadota</taxon>
        <taxon>Gammaproteobacteria</taxon>
        <taxon>Methylococcales</taxon>
        <taxon>Methylococcaceae</taxon>
        <taxon>Candidatus Methylospira</taxon>
    </lineage>
</organism>
<sequence>MYICVCQAVTERQIQQAAQDGARSLRDLSRDLGITRECGRCAICARQCLKQALADCHSADVALYENNSLAA</sequence>
<gene>
    <name evidence="11" type="ORF">F6R98_05135</name>
</gene>
<keyword evidence="6" id="KW-0411">Iron-sulfur</keyword>
<dbReference type="EMBL" id="CP044205">
    <property type="protein sequence ID" value="QFY42088.1"/>
    <property type="molecule type" value="Genomic_DNA"/>
</dbReference>
<feature type="domain" description="BFD-like [2Fe-2S]-binding" evidence="10">
    <location>
        <begin position="2"/>
        <end position="49"/>
    </location>
</feature>
<dbReference type="Pfam" id="PF04324">
    <property type="entry name" value="Fer2_BFD"/>
    <property type="match status" value="1"/>
</dbReference>
<dbReference type="OrthoDB" id="9815350at2"/>
<evidence type="ECO:0000256" key="2">
    <source>
        <dbReference type="ARBA" id="ARBA00022714"/>
    </source>
</evidence>
<reference evidence="11 12" key="1">
    <citation type="submission" date="2019-09" db="EMBL/GenBank/DDBJ databases">
        <title>Ecophysiology of the spiral-shaped methanotroph Methylospira mobilis as revealed by the complete genome sequence.</title>
        <authorList>
            <person name="Oshkin I.Y."/>
            <person name="Dedysh S.N."/>
            <person name="Miroshnikov K."/>
            <person name="Danilova O.V."/>
            <person name="Hakobyan A."/>
            <person name="Liesack W."/>
        </authorList>
    </citation>
    <scope>NUCLEOTIDE SEQUENCE [LARGE SCALE GENOMIC DNA]</scope>
    <source>
        <strain evidence="11 12">Shm1</strain>
    </source>
</reference>
<dbReference type="AlphaFoldDB" id="A0A5Q0BIW9"/>
<proteinExistence type="inferred from homology"/>
<dbReference type="RefSeq" id="WP_153248071.1">
    <property type="nucleotide sequence ID" value="NZ_CP044205.1"/>
</dbReference>
<keyword evidence="5" id="KW-0408">Iron</keyword>
<protein>
    <recommendedName>
        <fullName evidence="8">Bacterioferritin-associated ferredoxin</fullName>
    </recommendedName>
</protein>
<dbReference type="Proteomes" id="UP000325755">
    <property type="component" value="Chromosome"/>
</dbReference>
<evidence type="ECO:0000256" key="4">
    <source>
        <dbReference type="ARBA" id="ARBA00022982"/>
    </source>
</evidence>
<dbReference type="PANTHER" id="PTHR37424:SF1">
    <property type="entry name" value="BACTERIOFERRITIN-ASSOCIATED FERREDOXIN"/>
    <property type="match status" value="1"/>
</dbReference>
<keyword evidence="12" id="KW-1185">Reference proteome</keyword>
<name>A0A5Q0BIW9_9GAMM</name>
<dbReference type="InterPro" id="IPR052371">
    <property type="entry name" value="BFD-associated_ferredoxin"/>
</dbReference>
<dbReference type="KEGG" id="mmob:F6R98_05135"/>
<dbReference type="InterPro" id="IPR041854">
    <property type="entry name" value="BFD-like_2Fe2S-bd_dom_sf"/>
</dbReference>
<evidence type="ECO:0000256" key="1">
    <source>
        <dbReference type="ARBA" id="ARBA00022448"/>
    </source>
</evidence>
<evidence type="ECO:0000256" key="6">
    <source>
        <dbReference type="ARBA" id="ARBA00023014"/>
    </source>
</evidence>
<evidence type="ECO:0000259" key="10">
    <source>
        <dbReference type="Pfam" id="PF04324"/>
    </source>
</evidence>
<evidence type="ECO:0000256" key="9">
    <source>
        <dbReference type="ARBA" id="ARBA00046332"/>
    </source>
</evidence>
<evidence type="ECO:0000256" key="3">
    <source>
        <dbReference type="ARBA" id="ARBA00022723"/>
    </source>
</evidence>
<accession>A0A5Q0BIW9</accession>
<keyword evidence="4" id="KW-0249">Electron transport</keyword>
<keyword evidence="1" id="KW-0813">Transport</keyword>
<evidence type="ECO:0000313" key="11">
    <source>
        <dbReference type="EMBL" id="QFY42088.1"/>
    </source>
</evidence>
<dbReference type="InParanoid" id="A0A5Q0BIW9"/>
<comment type="similarity">
    <text evidence="9">Belongs to the Bfd family.</text>
</comment>
<comment type="cofactor">
    <cofactor evidence="7">
        <name>[2Fe-2S] cluster</name>
        <dbReference type="ChEBI" id="CHEBI:190135"/>
    </cofactor>
</comment>
<dbReference type="FunCoup" id="A0A5Q0BIW9">
    <property type="interactions" value="29"/>
</dbReference>